<reference evidence="2 3" key="1">
    <citation type="submission" date="2023-09" db="EMBL/GenBank/DDBJ databases">
        <authorList>
            <person name="Rey-Velasco X."/>
        </authorList>
    </citation>
    <scope>NUCLEOTIDE SEQUENCE [LARGE SCALE GENOMIC DNA]</scope>
    <source>
        <strain evidence="2 3">W335</strain>
    </source>
</reference>
<organism evidence="2 3">
    <name type="scientific">Spectribacter hydrogenoxidans</name>
    <dbReference type="NCBI Taxonomy" id="3075608"/>
    <lineage>
        <taxon>Bacteria</taxon>
        <taxon>Pseudomonadati</taxon>
        <taxon>Pseudomonadota</taxon>
        <taxon>Gammaproteobacteria</taxon>
        <taxon>Salinisphaerales</taxon>
        <taxon>Salinisphaeraceae</taxon>
        <taxon>Spectribacter</taxon>
    </lineage>
</organism>
<dbReference type="EMBL" id="JAVRIB010000006">
    <property type="protein sequence ID" value="MDT0634712.1"/>
    <property type="molecule type" value="Genomic_DNA"/>
</dbReference>
<dbReference type="Pfam" id="PF26621">
    <property type="entry name" value="DUF8198"/>
    <property type="match status" value="1"/>
</dbReference>
<dbReference type="InterPro" id="IPR058511">
    <property type="entry name" value="DUF8198"/>
</dbReference>
<proteinExistence type="predicted"/>
<feature type="domain" description="DUF8198" evidence="1">
    <location>
        <begin position="27"/>
        <end position="208"/>
    </location>
</feature>
<dbReference type="InterPro" id="IPR058063">
    <property type="entry name" value="FFLEE_fam"/>
</dbReference>
<sequence length="210" mass="22757">MTPPAQSELAVSLNTLAALAREPEPPALAGVRDFQRRRIQDNYGPDPILTFCTDRLLTGPDLSALTADPEATAARLGRLLGDTTAAAAALEFLALTETLDQAVATEATTPGEPGIIGFARASRRVGRIVDRHRQIDLVGIVVDELSGVATRRLSWMAFRMARTPARMAGFGEFYELLHAGFAAVRENPATVDRIPGWLTAERRRVERLLG</sequence>
<name>A0ABU3BZG9_9GAMM</name>
<evidence type="ECO:0000313" key="3">
    <source>
        <dbReference type="Proteomes" id="UP001251857"/>
    </source>
</evidence>
<comment type="caution">
    <text evidence="2">The sequence shown here is derived from an EMBL/GenBank/DDBJ whole genome shotgun (WGS) entry which is preliminary data.</text>
</comment>
<keyword evidence="3" id="KW-1185">Reference proteome</keyword>
<evidence type="ECO:0000313" key="2">
    <source>
        <dbReference type="EMBL" id="MDT0634712.1"/>
    </source>
</evidence>
<accession>A0ABU3BZG9</accession>
<dbReference type="Proteomes" id="UP001251857">
    <property type="component" value="Unassembled WGS sequence"/>
</dbReference>
<dbReference type="RefSeq" id="WP_311652517.1">
    <property type="nucleotide sequence ID" value="NZ_JAVRIB010000006.1"/>
</dbReference>
<gene>
    <name evidence="2" type="ORF">RM532_07055</name>
</gene>
<dbReference type="NCBIfam" id="NF047641">
    <property type="entry name" value="FFLEE_fam"/>
    <property type="match status" value="1"/>
</dbReference>
<evidence type="ECO:0000259" key="1">
    <source>
        <dbReference type="Pfam" id="PF26621"/>
    </source>
</evidence>
<protein>
    <recommendedName>
        <fullName evidence="1">DUF8198 domain-containing protein</fullName>
    </recommendedName>
</protein>